<dbReference type="GO" id="GO:0005509">
    <property type="term" value="F:calcium ion binding"/>
    <property type="evidence" value="ECO:0007669"/>
    <property type="project" value="InterPro"/>
</dbReference>
<dbReference type="InterPro" id="IPR011992">
    <property type="entry name" value="EF-hand-dom_pair"/>
</dbReference>
<dbReference type="InterPro" id="IPR050230">
    <property type="entry name" value="CALM/Myosin/TropC-like"/>
</dbReference>
<protein>
    <submittedName>
        <fullName evidence="7">Troponin C</fullName>
    </submittedName>
</protein>
<evidence type="ECO:0000256" key="5">
    <source>
        <dbReference type="ARBA" id="ARBA00038202"/>
    </source>
</evidence>
<feature type="domain" description="EF-hand" evidence="6">
    <location>
        <begin position="83"/>
        <end position="118"/>
    </location>
</feature>
<feature type="domain" description="EF-hand" evidence="6">
    <location>
        <begin position="119"/>
        <end position="151"/>
    </location>
</feature>
<dbReference type="CTD" id="33752"/>
<dbReference type="AlphaFoldDB" id="I4DKA7"/>
<proteinExistence type="evidence at transcript level"/>
<name>I4DKA7_PAPXU</name>
<dbReference type="PANTHER" id="PTHR23048:SF0">
    <property type="entry name" value="CALMODULIN LIKE 3"/>
    <property type="match status" value="1"/>
</dbReference>
<dbReference type="InterPro" id="IPR002048">
    <property type="entry name" value="EF_hand_dom"/>
</dbReference>
<evidence type="ECO:0000256" key="2">
    <source>
        <dbReference type="ARBA" id="ARBA00022737"/>
    </source>
</evidence>
<keyword evidence="4" id="KW-0514">Muscle protein</keyword>
<dbReference type="CDD" id="cd00051">
    <property type="entry name" value="EFh"/>
    <property type="match status" value="1"/>
</dbReference>
<keyword evidence="3" id="KW-0106">Calcium</keyword>
<evidence type="ECO:0000259" key="6">
    <source>
        <dbReference type="PROSITE" id="PS50222"/>
    </source>
</evidence>
<dbReference type="PROSITE" id="PS00018">
    <property type="entry name" value="EF_HAND_1"/>
    <property type="match status" value="1"/>
</dbReference>
<dbReference type="PROSITE" id="PS50222">
    <property type="entry name" value="EF_HAND_2"/>
    <property type="match status" value="4"/>
</dbReference>
<keyword evidence="1" id="KW-0479">Metal-binding</keyword>
<evidence type="ECO:0000256" key="1">
    <source>
        <dbReference type="ARBA" id="ARBA00022723"/>
    </source>
</evidence>
<dbReference type="InterPro" id="IPR018247">
    <property type="entry name" value="EF_Hand_1_Ca_BS"/>
</dbReference>
<dbReference type="RefSeq" id="NP_001298912.1">
    <property type="nucleotide sequence ID" value="NM_001311983.1"/>
</dbReference>
<reference evidence="7" key="1">
    <citation type="journal article" date="2012" name="BMC Biol.">
        <title>Comprehensive microarray-based analysis for stage-specific larval camouflage pattern-associated genes in the swallowtail butterfly, Papilio xuthus.</title>
        <authorList>
            <person name="Futahashi R."/>
            <person name="Shirataki H."/>
            <person name="Narita T."/>
            <person name="Mita K."/>
            <person name="Fujiwara H."/>
        </authorList>
    </citation>
    <scope>NUCLEOTIDE SEQUENCE</scope>
    <source>
        <tissue evidence="7">Epidermis</tissue>
    </source>
</reference>
<dbReference type="GO" id="GO:0016460">
    <property type="term" value="C:myosin II complex"/>
    <property type="evidence" value="ECO:0007669"/>
    <property type="project" value="TreeGrafter"/>
</dbReference>
<keyword evidence="2" id="KW-0677">Repeat</keyword>
<dbReference type="OrthoDB" id="26525at2759"/>
<dbReference type="InterPro" id="IPR039508">
    <property type="entry name" value="KASH5_EF-hand-like_dom"/>
</dbReference>
<accession>I4DKA7</accession>
<dbReference type="Pfam" id="PF14658">
    <property type="entry name" value="EF-hand_9"/>
    <property type="match status" value="1"/>
</dbReference>
<comment type="similarity">
    <text evidence="5">Belongs to the troponin C family.</text>
</comment>
<dbReference type="GeneID" id="106126895"/>
<evidence type="ECO:0000256" key="4">
    <source>
        <dbReference type="ARBA" id="ARBA00023179"/>
    </source>
</evidence>
<dbReference type="SMART" id="SM00054">
    <property type="entry name" value="EFh"/>
    <property type="match status" value="4"/>
</dbReference>
<dbReference type="PANTHER" id="PTHR23048">
    <property type="entry name" value="MYOSIN LIGHT CHAIN 1, 3"/>
    <property type="match status" value="1"/>
</dbReference>
<dbReference type="EMBL" id="AK401725">
    <property type="protein sequence ID" value="BAM18347.1"/>
    <property type="molecule type" value="mRNA"/>
</dbReference>
<feature type="domain" description="EF-hand" evidence="6">
    <location>
        <begin position="43"/>
        <end position="78"/>
    </location>
</feature>
<feature type="domain" description="EF-hand" evidence="6">
    <location>
        <begin position="7"/>
        <end position="42"/>
    </location>
</feature>
<organism evidence="7">
    <name type="scientific">Papilio xuthus</name>
    <name type="common">Asian swallowtail butterfly</name>
    <dbReference type="NCBI Taxonomy" id="66420"/>
    <lineage>
        <taxon>Eukaryota</taxon>
        <taxon>Metazoa</taxon>
        <taxon>Ecdysozoa</taxon>
        <taxon>Arthropoda</taxon>
        <taxon>Hexapoda</taxon>
        <taxon>Insecta</taxon>
        <taxon>Pterygota</taxon>
        <taxon>Neoptera</taxon>
        <taxon>Endopterygota</taxon>
        <taxon>Lepidoptera</taxon>
        <taxon>Glossata</taxon>
        <taxon>Ditrysia</taxon>
        <taxon>Papilionoidea</taxon>
        <taxon>Papilionidae</taxon>
        <taxon>Papilioninae</taxon>
        <taxon>Papilio</taxon>
    </lineage>
</organism>
<dbReference type="Pfam" id="PF13499">
    <property type="entry name" value="EF-hand_7"/>
    <property type="match status" value="1"/>
</dbReference>
<sequence length="151" mass="16931">MDTDDDQKMAMLRKAFQMFDTTKSGYIDVLKISTILNTMGQLFDDFELQALIDENDPEGSGKINFDGFCNIASHFLEEEDAEAMQQELKEAFRLYDREGNGYTTTSTLKEILAALDDKLSNADLDGIIAEIDTDGSGTVDFDEFMEMMTGD</sequence>
<dbReference type="SUPFAM" id="SSF47473">
    <property type="entry name" value="EF-hand"/>
    <property type="match status" value="1"/>
</dbReference>
<evidence type="ECO:0000313" key="7">
    <source>
        <dbReference type="EMBL" id="BAM18347.1"/>
    </source>
</evidence>
<evidence type="ECO:0000256" key="3">
    <source>
        <dbReference type="ARBA" id="ARBA00022837"/>
    </source>
</evidence>
<dbReference type="FunFam" id="1.10.238.10:FF:000103">
    <property type="entry name" value="Troponin C Ib"/>
    <property type="match status" value="1"/>
</dbReference>
<dbReference type="Gene3D" id="1.10.238.10">
    <property type="entry name" value="EF-hand"/>
    <property type="match status" value="2"/>
</dbReference>